<keyword evidence="3" id="KW-1185">Reference proteome</keyword>
<gene>
    <name evidence="2" type="ORF">Taro_003645</name>
</gene>
<reference evidence="2" key="1">
    <citation type="submission" date="2017-07" db="EMBL/GenBank/DDBJ databases">
        <title>Taro Niue Genome Assembly and Annotation.</title>
        <authorList>
            <person name="Atibalentja N."/>
            <person name="Keating K."/>
            <person name="Fields C.J."/>
        </authorList>
    </citation>
    <scope>NUCLEOTIDE SEQUENCE</scope>
    <source>
        <strain evidence="2">Niue_2</strain>
        <tissue evidence="2">Leaf</tissue>
    </source>
</reference>
<evidence type="ECO:0000313" key="3">
    <source>
        <dbReference type="Proteomes" id="UP000652761"/>
    </source>
</evidence>
<dbReference type="AlphaFoldDB" id="A0A843TPE1"/>
<name>A0A843TPE1_COLES</name>
<feature type="coiled-coil region" evidence="1">
    <location>
        <begin position="102"/>
        <end position="176"/>
    </location>
</feature>
<proteinExistence type="predicted"/>
<evidence type="ECO:0000256" key="1">
    <source>
        <dbReference type="SAM" id="Coils"/>
    </source>
</evidence>
<keyword evidence="1" id="KW-0175">Coiled coil</keyword>
<evidence type="ECO:0000313" key="2">
    <source>
        <dbReference type="EMBL" id="MQL71303.1"/>
    </source>
</evidence>
<dbReference type="Proteomes" id="UP000652761">
    <property type="component" value="Unassembled WGS sequence"/>
</dbReference>
<dbReference type="EMBL" id="NMUH01000094">
    <property type="protein sequence ID" value="MQL71303.1"/>
    <property type="molecule type" value="Genomic_DNA"/>
</dbReference>
<comment type="caution">
    <text evidence="2">The sequence shown here is derived from an EMBL/GenBank/DDBJ whole genome shotgun (WGS) entry which is preliminary data.</text>
</comment>
<accession>A0A843TPE1</accession>
<protein>
    <submittedName>
        <fullName evidence="2">Uncharacterized protein</fullName>
    </submittedName>
</protein>
<organism evidence="2 3">
    <name type="scientific">Colocasia esculenta</name>
    <name type="common">Wild taro</name>
    <name type="synonym">Arum esculentum</name>
    <dbReference type="NCBI Taxonomy" id="4460"/>
    <lineage>
        <taxon>Eukaryota</taxon>
        <taxon>Viridiplantae</taxon>
        <taxon>Streptophyta</taxon>
        <taxon>Embryophyta</taxon>
        <taxon>Tracheophyta</taxon>
        <taxon>Spermatophyta</taxon>
        <taxon>Magnoliopsida</taxon>
        <taxon>Liliopsida</taxon>
        <taxon>Araceae</taxon>
        <taxon>Aroideae</taxon>
        <taxon>Colocasieae</taxon>
        <taxon>Colocasia</taxon>
    </lineage>
</organism>
<sequence length="254" mass="27472">MLVPAAPAGEGLVIPTGPCSRGSPPYFLQLGARRRGSSVSDGLRGGGCGAVLLSAAARASVLLEFSTYLTRLLIITLPGLRIRGWRRELRALVGVWRVGSLQAASEKNLRQKEAEAAKERERDLSALKKSLEAVTKAQYDVIAAHEDTKKGILKLIAEEREKVIEEYRESDELQDEVAGLFREGYVACLDKVRELFPNLDFSAAYLPSDGDEVSTKGCGEAVGVAVDEALNVVVDCFLEEAADNVLAEDLPPEM</sequence>